<keyword evidence="6" id="KW-0804">Transcription</keyword>
<evidence type="ECO:0000256" key="8">
    <source>
        <dbReference type="RuleBase" id="RU000434"/>
    </source>
</evidence>
<name>A0A0J9TNF4_PLAVI</name>
<sequence length="273" mass="31063">MFMDFDACSKFKELSISGNLKITHAFNPIKTFKDKLGRYSSMDEVRYESVLVYSGGIGSEPVSIIGSPYLEDSESLNHADFISIISYILNLRHRIGEYDDIENLGNKRLKLIDELLESKIILAMARMQKFSVEKMNSLESKLSYFSLKEGELEDYFSVSSIVNTKPFQIAIKEFFNSHQLVQFLDQQNLLSEITNKRKISAMGPGGIKREDPNLSIRDVHYSFYGRICPIETPEGMNIGLIMALASLAKVDKYGFINTPYYRVKDGKVTKEVV</sequence>
<protein>
    <recommendedName>
        <fullName evidence="2">DNA-directed RNA polymerase</fullName>
        <ecNumber evidence="2">2.7.7.6</ecNumber>
    </recommendedName>
</protein>
<dbReference type="EMBL" id="KQ235637">
    <property type="protein sequence ID" value="KMZ96282.1"/>
    <property type="molecule type" value="Genomic_DNA"/>
</dbReference>
<keyword evidence="3" id="KW-0240">DNA-directed RNA polymerase</keyword>
<keyword evidence="5" id="KW-0548">Nucleotidyltransferase</keyword>
<evidence type="ECO:0000313" key="10">
    <source>
        <dbReference type="EMBL" id="KMZ96282.1"/>
    </source>
</evidence>
<dbReference type="EC" id="2.7.7.6" evidence="2"/>
<evidence type="ECO:0000256" key="5">
    <source>
        <dbReference type="ARBA" id="ARBA00022695"/>
    </source>
</evidence>
<dbReference type="InterPro" id="IPR015712">
    <property type="entry name" value="DNA-dir_RNA_pol_su2"/>
</dbReference>
<dbReference type="SUPFAM" id="SSF64484">
    <property type="entry name" value="beta and beta-prime subunits of DNA dependent RNA-polymerase"/>
    <property type="match status" value="1"/>
</dbReference>
<dbReference type="InterPro" id="IPR037034">
    <property type="entry name" value="RNA_pol_Rpb2_2_sf"/>
</dbReference>
<evidence type="ECO:0000256" key="4">
    <source>
        <dbReference type="ARBA" id="ARBA00022679"/>
    </source>
</evidence>
<evidence type="ECO:0000313" key="11">
    <source>
        <dbReference type="Proteomes" id="UP000053239"/>
    </source>
</evidence>
<dbReference type="GO" id="GO:0003899">
    <property type="term" value="F:DNA-directed RNA polymerase activity"/>
    <property type="evidence" value="ECO:0007669"/>
    <property type="project" value="UniProtKB-EC"/>
</dbReference>
<dbReference type="GO" id="GO:0000428">
    <property type="term" value="C:DNA-directed RNA polymerase complex"/>
    <property type="evidence" value="ECO:0007669"/>
    <property type="project" value="UniProtKB-KW"/>
</dbReference>
<keyword evidence="4" id="KW-0808">Transferase</keyword>
<comment type="similarity">
    <text evidence="1 8">Belongs to the RNA polymerase beta chain family.</text>
</comment>
<dbReference type="InterPro" id="IPR007645">
    <property type="entry name" value="RNA_pol_Rpb2_3"/>
</dbReference>
<reference evidence="10 11" key="1">
    <citation type="submission" date="2011-09" db="EMBL/GenBank/DDBJ databases">
        <title>The Genome Sequence of Plasmodium vivax North Korean.</title>
        <authorList>
            <consortium name="The Broad Institute Genome Sequencing Platform"/>
            <consortium name="The Broad Institute Genome Sequencing Center for Infectious Disease"/>
            <person name="Neafsey D."/>
            <person name="Carlton J."/>
            <person name="Barnwell J."/>
            <person name="Collins W."/>
            <person name="Escalante A."/>
            <person name="Mullikin J."/>
            <person name="Saul A."/>
            <person name="Guigo R."/>
            <person name="Camara F."/>
            <person name="Young S.K."/>
            <person name="Zeng Q."/>
            <person name="Gargeya S."/>
            <person name="Fitzgerald M."/>
            <person name="Haas B."/>
            <person name="Abouelleil A."/>
            <person name="Alvarado L."/>
            <person name="Arachchi H.M."/>
            <person name="Berlin A."/>
            <person name="Brown A."/>
            <person name="Chapman S.B."/>
            <person name="Chen Z."/>
            <person name="Dunbar C."/>
            <person name="Freedman E."/>
            <person name="Gearin G."/>
            <person name="Gellesch M."/>
            <person name="Goldberg J."/>
            <person name="Griggs A."/>
            <person name="Gujja S."/>
            <person name="Heiman D."/>
            <person name="Howarth C."/>
            <person name="Larson L."/>
            <person name="Lui A."/>
            <person name="MacDonald P.J.P."/>
            <person name="Montmayeur A."/>
            <person name="Murphy C."/>
            <person name="Neiman D."/>
            <person name="Pearson M."/>
            <person name="Priest M."/>
            <person name="Roberts A."/>
            <person name="Saif S."/>
            <person name="Shea T."/>
            <person name="Shenoy N."/>
            <person name="Sisk P."/>
            <person name="Stolte C."/>
            <person name="Sykes S."/>
            <person name="Wortman J."/>
            <person name="Nusbaum C."/>
            <person name="Birren B."/>
        </authorList>
    </citation>
    <scope>NUCLEOTIDE SEQUENCE [LARGE SCALE GENOMIC DNA]</scope>
    <source>
        <strain evidence="10 11">North Korean</strain>
    </source>
</reference>
<evidence type="ECO:0000256" key="7">
    <source>
        <dbReference type="ARBA" id="ARBA00048552"/>
    </source>
</evidence>
<feature type="domain" description="RNA polymerase Rpb2" evidence="9">
    <location>
        <begin position="182"/>
        <end position="250"/>
    </location>
</feature>
<evidence type="ECO:0000256" key="2">
    <source>
        <dbReference type="ARBA" id="ARBA00012418"/>
    </source>
</evidence>
<organism evidence="10 11">
    <name type="scientific">Plasmodium vivax North Korean</name>
    <dbReference type="NCBI Taxonomy" id="1035514"/>
    <lineage>
        <taxon>Eukaryota</taxon>
        <taxon>Sar</taxon>
        <taxon>Alveolata</taxon>
        <taxon>Apicomplexa</taxon>
        <taxon>Aconoidasida</taxon>
        <taxon>Haemosporida</taxon>
        <taxon>Plasmodiidae</taxon>
        <taxon>Plasmodium</taxon>
        <taxon>Plasmodium (Plasmodium)</taxon>
    </lineage>
</organism>
<dbReference type="Proteomes" id="UP000053239">
    <property type="component" value="Unassembled WGS sequence"/>
</dbReference>
<accession>A0A0J9TNF4</accession>
<dbReference type="PANTHER" id="PTHR20856">
    <property type="entry name" value="DNA-DIRECTED RNA POLYMERASE I SUBUNIT 2"/>
    <property type="match status" value="1"/>
</dbReference>
<comment type="catalytic activity">
    <reaction evidence="7">
        <text>RNA(n) + a ribonucleoside 5'-triphosphate = RNA(n+1) + diphosphate</text>
        <dbReference type="Rhea" id="RHEA:21248"/>
        <dbReference type="Rhea" id="RHEA-COMP:14527"/>
        <dbReference type="Rhea" id="RHEA-COMP:17342"/>
        <dbReference type="ChEBI" id="CHEBI:33019"/>
        <dbReference type="ChEBI" id="CHEBI:61557"/>
        <dbReference type="ChEBI" id="CHEBI:140395"/>
        <dbReference type="EC" id="2.7.7.6"/>
    </reaction>
</comment>
<proteinExistence type="inferred from homology"/>
<evidence type="ECO:0000256" key="1">
    <source>
        <dbReference type="ARBA" id="ARBA00006835"/>
    </source>
</evidence>
<dbReference type="InterPro" id="IPR042107">
    <property type="entry name" value="DNA-dir_RNA_pol_bsu_ext_1_sf"/>
</dbReference>
<dbReference type="GO" id="GO:0032549">
    <property type="term" value="F:ribonucleoside binding"/>
    <property type="evidence" value="ECO:0007669"/>
    <property type="project" value="InterPro"/>
</dbReference>
<dbReference type="Gene3D" id="3.90.1110.10">
    <property type="entry name" value="RNA polymerase Rpb2, domain 2"/>
    <property type="match status" value="1"/>
</dbReference>
<evidence type="ECO:0000259" key="9">
    <source>
        <dbReference type="Pfam" id="PF04565"/>
    </source>
</evidence>
<evidence type="ECO:0000256" key="6">
    <source>
        <dbReference type="ARBA" id="ARBA00023163"/>
    </source>
</evidence>
<dbReference type="Pfam" id="PF04565">
    <property type="entry name" value="RNA_pol_Rpb2_3"/>
    <property type="match status" value="1"/>
</dbReference>
<dbReference type="GO" id="GO:0003677">
    <property type="term" value="F:DNA binding"/>
    <property type="evidence" value="ECO:0007669"/>
    <property type="project" value="InterPro"/>
</dbReference>
<dbReference type="AlphaFoldDB" id="A0A0J9TNF4"/>
<dbReference type="Gene3D" id="3.90.1100.10">
    <property type="match status" value="1"/>
</dbReference>
<evidence type="ECO:0000256" key="3">
    <source>
        <dbReference type="ARBA" id="ARBA00022478"/>
    </source>
</evidence>
<gene>
    <name evidence="10" type="ORF">PVNG_02420</name>
</gene>
<dbReference type="Gene3D" id="2.30.150.10">
    <property type="entry name" value="DNA-directed RNA polymerase, beta subunit, external 1 domain"/>
    <property type="match status" value="1"/>
</dbReference>
<dbReference type="GO" id="GO:0006351">
    <property type="term" value="P:DNA-templated transcription"/>
    <property type="evidence" value="ECO:0007669"/>
    <property type="project" value="InterPro"/>
</dbReference>